<dbReference type="EMBL" id="FJ049714">
    <property type="protein sequence ID" value="AFG67091.1"/>
    <property type="molecule type" value="Genomic_DNA"/>
</dbReference>
<dbReference type="EMBL" id="FJ049722">
    <property type="protein sequence ID" value="AFG67100.1"/>
    <property type="molecule type" value="Genomic_DNA"/>
</dbReference>
<dbReference type="EMBL" id="FJ049716">
    <property type="protein sequence ID" value="AFG67106.1"/>
    <property type="molecule type" value="Genomic_DNA"/>
</dbReference>
<evidence type="ECO:0000313" key="4">
    <source>
        <dbReference type="EMBL" id="AFG67092.1"/>
    </source>
</evidence>
<sequence>LEDIRKKLLRWERSPTALEAEAKALELEKPFSGSLNGDENKGFSSRNGGADGPCAFQLPVHYPRYSKADYESMPEWQLDNLFHEYGLPIRGDLAFKRNYAMGTFLWPDQI</sequence>
<evidence type="ECO:0000313" key="5">
    <source>
        <dbReference type="EMBL" id="AFG67093.1"/>
    </source>
</evidence>
<evidence type="ECO:0000313" key="15">
    <source>
        <dbReference type="EMBL" id="AFG67106.1"/>
    </source>
</evidence>
<dbReference type="Pfam" id="PF24847">
    <property type="entry name" value="DUF7722"/>
    <property type="match status" value="1"/>
</dbReference>
<evidence type="ECO:0000313" key="13">
    <source>
        <dbReference type="EMBL" id="AFG67102.1"/>
    </source>
</evidence>
<evidence type="ECO:0000259" key="2">
    <source>
        <dbReference type="Pfam" id="PF24847"/>
    </source>
</evidence>
<evidence type="ECO:0000313" key="10">
    <source>
        <dbReference type="EMBL" id="AFG67099.1"/>
    </source>
</evidence>
<dbReference type="EMBL" id="FJ049730">
    <property type="protein sequence ID" value="AFG67101.1"/>
    <property type="molecule type" value="Genomic_DNA"/>
</dbReference>
<dbReference type="EMBL" id="FJ049728">
    <property type="protein sequence ID" value="AFG67107.1"/>
    <property type="molecule type" value="Genomic_DNA"/>
</dbReference>
<dbReference type="PANTHER" id="PTHR33513:SF4">
    <property type="entry name" value="GB|AAF04428.1"/>
    <property type="match status" value="1"/>
</dbReference>
<evidence type="ECO:0000256" key="1">
    <source>
        <dbReference type="SAM" id="MobiDB-lite"/>
    </source>
</evidence>
<dbReference type="EMBL" id="FJ049726">
    <property type="protein sequence ID" value="AFG67104.1"/>
    <property type="molecule type" value="Genomic_DNA"/>
</dbReference>
<proteinExistence type="predicted"/>
<dbReference type="InterPro" id="IPR056139">
    <property type="entry name" value="DUF7722"/>
</dbReference>
<dbReference type="EMBL" id="FJ049720">
    <property type="protein sequence ID" value="AFG67097.1"/>
    <property type="molecule type" value="Genomic_DNA"/>
</dbReference>
<accession>H9WYK6</accession>
<dbReference type="EMBL" id="FJ049718">
    <property type="protein sequence ID" value="AFG67094.1"/>
    <property type="molecule type" value="Genomic_DNA"/>
</dbReference>
<evidence type="ECO:0000313" key="9">
    <source>
        <dbReference type="EMBL" id="AFG67097.1"/>
    </source>
</evidence>
<dbReference type="EMBL" id="FJ049715">
    <property type="protein sequence ID" value="AFG67095.1"/>
    <property type="molecule type" value="Genomic_DNA"/>
</dbReference>
<feature type="domain" description="DUF7722" evidence="2">
    <location>
        <begin position="62"/>
        <end position="107"/>
    </location>
</feature>
<evidence type="ECO:0000313" key="12">
    <source>
        <dbReference type="EMBL" id="AFG67101.1"/>
    </source>
</evidence>
<dbReference type="AlphaFoldDB" id="H9WYK6"/>
<evidence type="ECO:0000313" key="14">
    <source>
        <dbReference type="EMBL" id="AFG67104.1"/>
    </source>
</evidence>
<feature type="non-terminal residue" evidence="10">
    <location>
        <position position="1"/>
    </location>
</feature>
<dbReference type="PANTHER" id="PTHR33513">
    <property type="entry name" value="OS06G0523300 PROTEIN"/>
    <property type="match status" value="1"/>
</dbReference>
<name>H9WYK6_PINTA</name>
<dbReference type="EMBL" id="FJ049725">
    <property type="protein sequence ID" value="AFG67093.1"/>
    <property type="molecule type" value="Genomic_DNA"/>
</dbReference>
<feature type="region of interest" description="Disordered" evidence="1">
    <location>
        <begin position="29"/>
        <end position="49"/>
    </location>
</feature>
<evidence type="ECO:0000313" key="11">
    <source>
        <dbReference type="EMBL" id="AFG67100.1"/>
    </source>
</evidence>
<evidence type="ECO:0000313" key="6">
    <source>
        <dbReference type="EMBL" id="AFG67094.1"/>
    </source>
</evidence>
<evidence type="ECO:0000313" key="3">
    <source>
        <dbReference type="EMBL" id="AFG67091.1"/>
    </source>
</evidence>
<evidence type="ECO:0000313" key="8">
    <source>
        <dbReference type="EMBL" id="AFG67096.1"/>
    </source>
</evidence>
<dbReference type="EMBL" id="FJ049731">
    <property type="protein sequence ID" value="AFG67102.1"/>
    <property type="molecule type" value="Genomic_DNA"/>
</dbReference>
<dbReference type="EMBL" id="FJ049719">
    <property type="protein sequence ID" value="AFG67092.1"/>
    <property type="molecule type" value="Genomic_DNA"/>
</dbReference>
<dbReference type="EMBL" id="FJ049727">
    <property type="protein sequence ID" value="AFG67096.1"/>
    <property type="molecule type" value="Genomic_DNA"/>
</dbReference>
<evidence type="ECO:0000313" key="16">
    <source>
        <dbReference type="EMBL" id="AFG67107.1"/>
    </source>
</evidence>
<reference evidence="10" key="1">
    <citation type="submission" date="2008-08" db="EMBL/GenBank/DDBJ databases">
        <title>Nucleotide Diversity and Divergence in the Loblolly Pine Gene Space.</title>
        <authorList>
            <person name="Neale D.B."/>
            <person name="Wegrzyn J.L."/>
            <person name="Lee J.M."/>
            <person name="Eckert A.J."/>
            <person name="Liechty J.D."/>
            <person name="Stevens K.A."/>
            <person name="Langley C.H."/>
        </authorList>
    </citation>
    <scope>NUCLEOTIDE SEQUENCE</scope>
    <source>
        <strain evidence="14">4621</strain>
        <strain evidence="3">4622</strain>
        <strain evidence="13">4624</strain>
        <strain evidence="10">4626</strain>
        <strain evidence="8">4627</strain>
        <strain evidence="4">4629</strain>
        <strain evidence="12">4630</strain>
        <strain evidence="7">4631</strain>
        <strain evidence="15">4632</strain>
        <strain evidence="6">4633</strain>
        <strain evidence="16">4634</strain>
        <strain evidence="5">4635</strain>
        <strain evidence="9">4636</strain>
        <strain evidence="11">4637</strain>
        <tissue evidence="10">Megagametophyte</tissue>
    </source>
</reference>
<gene>
    <name evidence="10" type="ORF">0_12663_02</name>
</gene>
<feature type="compositionally biased region" description="Polar residues" evidence="1">
    <location>
        <begin position="33"/>
        <end position="47"/>
    </location>
</feature>
<protein>
    <recommendedName>
        <fullName evidence="2">DUF7722 domain-containing protein</fullName>
    </recommendedName>
</protein>
<organism evidence="10">
    <name type="scientific">Pinus taeda</name>
    <name type="common">Loblolly pine</name>
    <dbReference type="NCBI Taxonomy" id="3352"/>
    <lineage>
        <taxon>Eukaryota</taxon>
        <taxon>Viridiplantae</taxon>
        <taxon>Streptophyta</taxon>
        <taxon>Embryophyta</taxon>
        <taxon>Tracheophyta</taxon>
        <taxon>Spermatophyta</taxon>
        <taxon>Pinopsida</taxon>
        <taxon>Pinidae</taxon>
        <taxon>Conifers I</taxon>
        <taxon>Pinales</taxon>
        <taxon>Pinaceae</taxon>
        <taxon>Pinus</taxon>
        <taxon>Pinus subgen. Pinus</taxon>
    </lineage>
</organism>
<evidence type="ECO:0000313" key="7">
    <source>
        <dbReference type="EMBL" id="AFG67095.1"/>
    </source>
</evidence>
<dbReference type="EMBL" id="FJ049724">
    <property type="protein sequence ID" value="AFG67099.1"/>
    <property type="molecule type" value="Genomic_DNA"/>
</dbReference>